<feature type="transmembrane region" description="Helical" evidence="1">
    <location>
        <begin position="37"/>
        <end position="57"/>
    </location>
</feature>
<dbReference type="PROSITE" id="PS50887">
    <property type="entry name" value="GGDEF"/>
    <property type="match status" value="1"/>
</dbReference>
<gene>
    <name evidence="3" type="ORF">SAMN02745152_01255</name>
</gene>
<dbReference type="InterPro" id="IPR000160">
    <property type="entry name" value="GGDEF_dom"/>
</dbReference>
<dbReference type="Proteomes" id="UP000190395">
    <property type="component" value="Unassembled WGS sequence"/>
</dbReference>
<dbReference type="EMBL" id="FUXC01000006">
    <property type="protein sequence ID" value="SJZ79785.1"/>
    <property type="molecule type" value="Genomic_DNA"/>
</dbReference>
<dbReference type="SUPFAM" id="SSF55073">
    <property type="entry name" value="Nucleotide cyclase"/>
    <property type="match status" value="1"/>
</dbReference>
<evidence type="ECO:0000259" key="2">
    <source>
        <dbReference type="PROSITE" id="PS50887"/>
    </source>
</evidence>
<dbReference type="Gene3D" id="3.30.70.270">
    <property type="match status" value="1"/>
</dbReference>
<feature type="transmembrane region" description="Helical" evidence="1">
    <location>
        <begin position="69"/>
        <end position="91"/>
    </location>
</feature>
<dbReference type="RefSeq" id="WP_078930999.1">
    <property type="nucleotide sequence ID" value="NZ_FUXC01000006.1"/>
</dbReference>
<feature type="transmembrane region" description="Helical" evidence="1">
    <location>
        <begin position="142"/>
        <end position="161"/>
    </location>
</feature>
<evidence type="ECO:0000313" key="3">
    <source>
        <dbReference type="EMBL" id="SJZ79785.1"/>
    </source>
</evidence>
<feature type="transmembrane region" description="Helical" evidence="1">
    <location>
        <begin position="173"/>
        <end position="191"/>
    </location>
</feature>
<sequence>MTPYFSTITCINIFSLVILFVLVSGNSIISTHQKNKFQTTGAIVFLICIMEVLTMIFDNTPPKFKFFHITSNYIGFSLTPAVYVSLSKALFPHIGEKRFKINPMAFLCVIYSLWLLISLIATPKYSVFYVDKENHYSRAKGFFIYVAFYMLSLFYFLLTNIRLSVRFWKNNGIVLLLNFLLVFFGSAVQILHPEIQITWLTIIFSILIYYIYHTTLYQQLDVQTCLLNYGSFQKWLCRQKKEHCIVVAEIDNFAKLKLNYSRKEIDRIIVTVSKIFNKFFKKYGQCYRIGSEEFLVTISDMALNFDELNRKFFIEFIKESFDFKEMPLVTLGYAKVSANSDLDKILSLTDLKKREFIKKRPEYLS</sequence>
<organism evidence="3 4">
    <name type="scientific">Treponema berlinense</name>
    <dbReference type="NCBI Taxonomy" id="225004"/>
    <lineage>
        <taxon>Bacteria</taxon>
        <taxon>Pseudomonadati</taxon>
        <taxon>Spirochaetota</taxon>
        <taxon>Spirochaetia</taxon>
        <taxon>Spirochaetales</taxon>
        <taxon>Treponemataceae</taxon>
        <taxon>Treponema</taxon>
    </lineage>
</organism>
<evidence type="ECO:0000256" key="1">
    <source>
        <dbReference type="SAM" id="Phobius"/>
    </source>
</evidence>
<dbReference type="STRING" id="225004.SAMN02745152_01255"/>
<name>A0A1T4NKZ6_9SPIR</name>
<keyword evidence="1" id="KW-0472">Membrane</keyword>
<keyword evidence="1" id="KW-0812">Transmembrane</keyword>
<feature type="transmembrane region" description="Helical" evidence="1">
    <location>
        <begin position="6"/>
        <end position="25"/>
    </location>
</feature>
<dbReference type="GeneID" id="303367497"/>
<proteinExistence type="predicted"/>
<keyword evidence="4" id="KW-1185">Reference proteome</keyword>
<dbReference type="InterPro" id="IPR029787">
    <property type="entry name" value="Nucleotide_cyclase"/>
</dbReference>
<dbReference type="AlphaFoldDB" id="A0A1T4NKZ6"/>
<feature type="transmembrane region" description="Helical" evidence="1">
    <location>
        <begin position="103"/>
        <end position="122"/>
    </location>
</feature>
<accession>A0A1T4NKZ6</accession>
<feature type="domain" description="GGDEF" evidence="2">
    <location>
        <begin position="241"/>
        <end position="365"/>
    </location>
</feature>
<protein>
    <submittedName>
        <fullName evidence="3">Diguanylate cyclase, GGDEF domain</fullName>
    </submittedName>
</protein>
<evidence type="ECO:0000313" key="4">
    <source>
        <dbReference type="Proteomes" id="UP000190395"/>
    </source>
</evidence>
<dbReference type="InterPro" id="IPR043128">
    <property type="entry name" value="Rev_trsase/Diguanyl_cyclase"/>
</dbReference>
<dbReference type="Pfam" id="PF00990">
    <property type="entry name" value="GGDEF"/>
    <property type="match status" value="1"/>
</dbReference>
<keyword evidence="1" id="KW-1133">Transmembrane helix</keyword>
<reference evidence="3 4" key="1">
    <citation type="submission" date="2017-02" db="EMBL/GenBank/DDBJ databases">
        <authorList>
            <person name="Peterson S.W."/>
        </authorList>
    </citation>
    <scope>NUCLEOTIDE SEQUENCE [LARGE SCALE GENOMIC DNA]</scope>
    <source>
        <strain evidence="3 4">ATCC BAA-909</strain>
    </source>
</reference>
<feature type="transmembrane region" description="Helical" evidence="1">
    <location>
        <begin position="197"/>
        <end position="212"/>
    </location>
</feature>